<dbReference type="EMBL" id="JAXAFO010000014">
    <property type="protein sequence ID" value="MDX6849634.1"/>
    <property type="molecule type" value="Genomic_DNA"/>
</dbReference>
<dbReference type="InterPro" id="IPR011006">
    <property type="entry name" value="CheY-like_superfamily"/>
</dbReference>
<keyword evidence="1 2" id="KW-0597">Phosphoprotein</keyword>
<dbReference type="SMART" id="SM00448">
    <property type="entry name" value="REC"/>
    <property type="match status" value="1"/>
</dbReference>
<dbReference type="SUPFAM" id="SSF52172">
    <property type="entry name" value="CheY-like"/>
    <property type="match status" value="1"/>
</dbReference>
<dbReference type="InterPro" id="IPR001789">
    <property type="entry name" value="Sig_transdc_resp-reg_receiver"/>
</dbReference>
<evidence type="ECO:0000256" key="2">
    <source>
        <dbReference type="PROSITE-ProRule" id="PRU00169"/>
    </source>
</evidence>
<dbReference type="PANTHER" id="PTHR44591:SF3">
    <property type="entry name" value="RESPONSE REGULATORY DOMAIN-CONTAINING PROTEIN"/>
    <property type="match status" value="1"/>
</dbReference>
<proteinExistence type="predicted"/>
<feature type="domain" description="Response regulatory" evidence="3">
    <location>
        <begin position="8"/>
        <end position="124"/>
    </location>
</feature>
<evidence type="ECO:0000313" key="4">
    <source>
        <dbReference type="EMBL" id="MDX6849634.1"/>
    </source>
</evidence>
<accession>A0ABU4RY96</accession>
<name>A0ABU4RY96_9GAMM</name>
<dbReference type="Proteomes" id="UP001273505">
    <property type="component" value="Unassembled WGS sequence"/>
</dbReference>
<gene>
    <name evidence="4" type="ORF">SCD92_09700</name>
</gene>
<evidence type="ECO:0000256" key="1">
    <source>
        <dbReference type="ARBA" id="ARBA00022553"/>
    </source>
</evidence>
<dbReference type="Gene3D" id="3.40.50.2300">
    <property type="match status" value="1"/>
</dbReference>
<dbReference type="InterPro" id="IPR050595">
    <property type="entry name" value="Bact_response_regulator"/>
</dbReference>
<reference evidence="4 5" key="1">
    <citation type="submission" date="2023-11" db="EMBL/GenBank/DDBJ databases">
        <title>Gilvimarinus fulvus sp. nov., isolated from the surface of Kelp.</title>
        <authorList>
            <person name="Sun Y.Y."/>
            <person name="Gong Y."/>
            <person name="Du Z.J."/>
        </authorList>
    </citation>
    <scope>NUCLEOTIDE SEQUENCE [LARGE SCALE GENOMIC DNA]</scope>
    <source>
        <strain evidence="4 5">SDUM040013</strain>
    </source>
</reference>
<organism evidence="4 5">
    <name type="scientific">Gilvimarinus gilvus</name>
    <dbReference type="NCBI Taxonomy" id="3058038"/>
    <lineage>
        <taxon>Bacteria</taxon>
        <taxon>Pseudomonadati</taxon>
        <taxon>Pseudomonadota</taxon>
        <taxon>Gammaproteobacteria</taxon>
        <taxon>Cellvibrionales</taxon>
        <taxon>Cellvibrionaceae</taxon>
        <taxon>Gilvimarinus</taxon>
    </lineage>
</organism>
<comment type="caution">
    <text evidence="4">The sequence shown here is derived from an EMBL/GenBank/DDBJ whole genome shotgun (WGS) entry which is preliminary data.</text>
</comment>
<dbReference type="Pfam" id="PF00072">
    <property type="entry name" value="Response_reg"/>
    <property type="match status" value="1"/>
</dbReference>
<protein>
    <submittedName>
        <fullName evidence="4">Response regulator</fullName>
    </submittedName>
</protein>
<evidence type="ECO:0000259" key="3">
    <source>
        <dbReference type="PROSITE" id="PS50110"/>
    </source>
</evidence>
<dbReference type="PANTHER" id="PTHR44591">
    <property type="entry name" value="STRESS RESPONSE REGULATOR PROTEIN 1"/>
    <property type="match status" value="1"/>
</dbReference>
<evidence type="ECO:0000313" key="5">
    <source>
        <dbReference type="Proteomes" id="UP001273505"/>
    </source>
</evidence>
<dbReference type="RefSeq" id="WP_302722559.1">
    <property type="nucleotide sequence ID" value="NZ_JAULRU010000569.1"/>
</dbReference>
<feature type="modified residue" description="4-aspartylphosphate" evidence="2">
    <location>
        <position position="57"/>
    </location>
</feature>
<dbReference type="CDD" id="cd19920">
    <property type="entry name" value="REC_PA4781-like"/>
    <property type="match status" value="1"/>
</dbReference>
<keyword evidence="5" id="KW-1185">Reference proteome</keyword>
<dbReference type="PROSITE" id="PS50110">
    <property type="entry name" value="RESPONSE_REGULATORY"/>
    <property type="match status" value="1"/>
</dbReference>
<sequence length="132" mass="14567">MTESKQKTLLLVDDAPANIKLLNSALKEKYQTKVATSGAKALEIAAREPKPDLILLDIMMPEMDGFEVCERLKADPETQHIPVIFLSGKNNQDSRSKGLALGAIDFIDKPIDVTMVCIWVTEHLKSIQSSSD</sequence>